<gene>
    <name evidence="1" type="ORF">METZ01_LOCUS327342</name>
</gene>
<feature type="non-terminal residue" evidence="1">
    <location>
        <position position="62"/>
    </location>
</feature>
<proteinExistence type="predicted"/>
<accession>A0A382PPD1</accession>
<dbReference type="AlphaFoldDB" id="A0A382PPD1"/>
<protein>
    <submittedName>
        <fullName evidence="1">Uncharacterized protein</fullName>
    </submittedName>
</protein>
<organism evidence="1">
    <name type="scientific">marine metagenome</name>
    <dbReference type="NCBI Taxonomy" id="408172"/>
    <lineage>
        <taxon>unclassified sequences</taxon>
        <taxon>metagenomes</taxon>
        <taxon>ecological metagenomes</taxon>
    </lineage>
</organism>
<evidence type="ECO:0000313" key="1">
    <source>
        <dbReference type="EMBL" id="SVC74488.1"/>
    </source>
</evidence>
<name>A0A382PPD1_9ZZZZ</name>
<sequence>MNILRSEASRLGYHGLPLDKFMRKAGGEVSLSLNSNVDELNREAITKNEEYKDLENRRKRMM</sequence>
<reference evidence="1" key="1">
    <citation type="submission" date="2018-05" db="EMBL/GenBank/DDBJ databases">
        <authorList>
            <person name="Lanie J.A."/>
            <person name="Ng W.-L."/>
            <person name="Kazmierczak K.M."/>
            <person name="Andrzejewski T.M."/>
            <person name="Davidsen T.M."/>
            <person name="Wayne K.J."/>
            <person name="Tettelin H."/>
            <person name="Glass J.I."/>
            <person name="Rusch D."/>
            <person name="Podicherti R."/>
            <person name="Tsui H.-C.T."/>
            <person name="Winkler M.E."/>
        </authorList>
    </citation>
    <scope>NUCLEOTIDE SEQUENCE</scope>
</reference>
<dbReference type="EMBL" id="UINC01108413">
    <property type="protein sequence ID" value="SVC74488.1"/>
    <property type="molecule type" value="Genomic_DNA"/>
</dbReference>